<evidence type="ECO:0000256" key="7">
    <source>
        <dbReference type="ARBA" id="ARBA00023004"/>
    </source>
</evidence>
<keyword evidence="10" id="KW-0732">Signal</keyword>
<evidence type="ECO:0000256" key="5">
    <source>
        <dbReference type="ARBA" id="ARBA00022723"/>
    </source>
</evidence>
<dbReference type="GO" id="GO:0009055">
    <property type="term" value="F:electron transfer activity"/>
    <property type="evidence" value="ECO:0007669"/>
    <property type="project" value="InterPro"/>
</dbReference>
<evidence type="ECO:0000256" key="2">
    <source>
        <dbReference type="ARBA" id="ARBA00009650"/>
    </source>
</evidence>
<keyword evidence="5 9" id="KW-0479">Metal-binding</keyword>
<dbReference type="PRINTS" id="PR00605">
    <property type="entry name" value="CYTCHROMECIC"/>
</dbReference>
<organism evidence="12 13">
    <name type="scientific">Anabaenopsis circularis NIES-21</name>
    <dbReference type="NCBI Taxonomy" id="1085406"/>
    <lineage>
        <taxon>Bacteria</taxon>
        <taxon>Bacillati</taxon>
        <taxon>Cyanobacteriota</taxon>
        <taxon>Cyanophyceae</taxon>
        <taxon>Nostocales</taxon>
        <taxon>Nodulariaceae</taxon>
        <taxon>Anabaenopsis</taxon>
    </lineage>
</organism>
<feature type="chain" id="PRO_5013187532" evidence="10">
    <location>
        <begin position="40"/>
        <end position="125"/>
    </location>
</feature>
<dbReference type="InterPro" id="IPR009056">
    <property type="entry name" value="Cyt_c-like_dom"/>
</dbReference>
<accession>A0A1Z4GH11</accession>
<dbReference type="Gene3D" id="1.10.760.10">
    <property type="entry name" value="Cytochrome c-like domain"/>
    <property type="match status" value="1"/>
</dbReference>
<dbReference type="SUPFAM" id="SSF46626">
    <property type="entry name" value="Cytochrome c"/>
    <property type="match status" value="1"/>
</dbReference>
<proteinExistence type="inferred from homology"/>
<evidence type="ECO:0000256" key="8">
    <source>
        <dbReference type="ARBA" id="ARBA00023078"/>
    </source>
</evidence>
<reference evidence="12 13" key="1">
    <citation type="submission" date="2017-06" db="EMBL/GenBank/DDBJ databases">
        <title>Genome sequencing of cyanobaciteial culture collection at National Institute for Environmental Studies (NIES).</title>
        <authorList>
            <person name="Hirose Y."/>
            <person name="Shimura Y."/>
            <person name="Fujisawa T."/>
            <person name="Nakamura Y."/>
            <person name="Kawachi M."/>
        </authorList>
    </citation>
    <scope>NUCLEOTIDE SEQUENCE [LARGE SCALE GENOMIC DNA]</scope>
    <source>
        <strain evidence="12 13">NIES-21</strain>
    </source>
</reference>
<dbReference type="Pfam" id="PF13442">
    <property type="entry name" value="Cytochrome_CBB3"/>
    <property type="match status" value="1"/>
</dbReference>
<keyword evidence="7 9" id="KW-0408">Iron</keyword>
<evidence type="ECO:0000256" key="3">
    <source>
        <dbReference type="ARBA" id="ARBA00022448"/>
    </source>
</evidence>
<dbReference type="NCBIfam" id="NF045930">
    <property type="entry name" value="Cytc6PetJCyano"/>
    <property type="match status" value="1"/>
</dbReference>
<evidence type="ECO:0000256" key="4">
    <source>
        <dbReference type="ARBA" id="ARBA00022617"/>
    </source>
</evidence>
<dbReference type="PANTHER" id="PTHR34688">
    <property type="entry name" value="CYTOCHROME C6, CHLOROPLASTIC"/>
    <property type="match status" value="1"/>
</dbReference>
<evidence type="ECO:0000256" key="6">
    <source>
        <dbReference type="ARBA" id="ARBA00022982"/>
    </source>
</evidence>
<comment type="subcellular location">
    <subcellularLocation>
        <location evidence="1">Cellular thylakoid lumen</location>
    </subcellularLocation>
</comment>
<evidence type="ECO:0000313" key="12">
    <source>
        <dbReference type="EMBL" id="BAY16790.1"/>
    </source>
</evidence>
<keyword evidence="3" id="KW-0813">Transport</keyword>
<evidence type="ECO:0000256" key="10">
    <source>
        <dbReference type="SAM" id="SignalP"/>
    </source>
</evidence>
<evidence type="ECO:0000313" key="13">
    <source>
        <dbReference type="Proteomes" id="UP000218287"/>
    </source>
</evidence>
<dbReference type="PROSITE" id="PS51007">
    <property type="entry name" value="CYTC"/>
    <property type="match status" value="1"/>
</dbReference>
<comment type="similarity">
    <text evidence="2">Belongs to the cytochrome c family. PetJ subfamily.</text>
</comment>
<dbReference type="InterPro" id="IPR008168">
    <property type="entry name" value="Cyt_C_IC"/>
</dbReference>
<name>A0A1Z4GH11_9CYAN</name>
<sequence>MINAKAQIKLMRINLRKILALVCLILLLSTTTFTLPASASDTANGAEIFSVHCAGCHINGSNIIRRGKNLKKPALKKYNMDSIEAITAIVTNGKSNMSAYKDRLTEQQIQDVAAYVLEQAAKDWR</sequence>
<protein>
    <submittedName>
        <fullName evidence="12">Cytochrome c class I</fullName>
    </submittedName>
</protein>
<dbReference type="InterPro" id="IPR036909">
    <property type="entry name" value="Cyt_c-like_dom_sf"/>
</dbReference>
<gene>
    <name evidence="12" type="ORF">NIES21_26240</name>
</gene>
<keyword evidence="8" id="KW-0793">Thylakoid</keyword>
<dbReference type="InterPro" id="IPR023655">
    <property type="entry name" value="Cyt_C6"/>
</dbReference>
<keyword evidence="6" id="KW-0249">Electron transport</keyword>
<dbReference type="AlphaFoldDB" id="A0A1Z4GH11"/>
<evidence type="ECO:0000259" key="11">
    <source>
        <dbReference type="PROSITE" id="PS51007"/>
    </source>
</evidence>
<evidence type="ECO:0000256" key="1">
    <source>
        <dbReference type="ARBA" id="ARBA00004518"/>
    </source>
</evidence>
<evidence type="ECO:0000256" key="9">
    <source>
        <dbReference type="PROSITE-ProRule" id="PRU00433"/>
    </source>
</evidence>
<dbReference type="GO" id="GO:0005506">
    <property type="term" value="F:iron ion binding"/>
    <property type="evidence" value="ECO:0007669"/>
    <property type="project" value="InterPro"/>
</dbReference>
<keyword evidence="13" id="KW-1185">Reference proteome</keyword>
<dbReference type="Proteomes" id="UP000218287">
    <property type="component" value="Chromosome"/>
</dbReference>
<keyword evidence="4 9" id="KW-0349">Heme</keyword>
<dbReference type="EMBL" id="AP018174">
    <property type="protein sequence ID" value="BAY16790.1"/>
    <property type="molecule type" value="Genomic_DNA"/>
</dbReference>
<feature type="signal peptide" evidence="10">
    <location>
        <begin position="1"/>
        <end position="39"/>
    </location>
</feature>
<dbReference type="GO" id="GO:0031979">
    <property type="term" value="C:plasma membrane-derived thylakoid lumen"/>
    <property type="evidence" value="ECO:0007669"/>
    <property type="project" value="UniProtKB-SubCell"/>
</dbReference>
<dbReference type="PANTHER" id="PTHR34688:SF2">
    <property type="entry name" value="CYTOCHROME C6, CHLOROPLASTIC"/>
    <property type="match status" value="1"/>
</dbReference>
<feature type="domain" description="Cytochrome c" evidence="11">
    <location>
        <begin position="40"/>
        <end position="120"/>
    </location>
</feature>
<dbReference type="GO" id="GO:0020037">
    <property type="term" value="F:heme binding"/>
    <property type="evidence" value="ECO:0007669"/>
    <property type="project" value="InterPro"/>
</dbReference>